<name>C1EIZ1_MICCC</name>
<accession>C1EIZ1</accession>
<dbReference type="STRING" id="296587.C1EIZ1"/>
<sequence length="598" mass="62744">MSSACLAPVARPPVARAFAHGRRRGAGSAAGRGARRFEGRRSRLLGNDDDVVVVARASSTSASASPFERLESLLSSAAEATAPSDARGWRELEGTWILAPPDGAAPEAVVHFCGGAFVGASPQITYGLFLERLCARARVTIVATPFAIGFEHLRIADDAQLAFERALAALAAEDPASYADAPTFGVGHSMGSLLHAIIGARYRLDGPGRRAGNALMSFNNKPATDAVPLFAEVLAPGLRLLSPAITAVTTNPASLASRSAAEFVFRSPSSPFYASAGVVRELLPVLDQIEPVFMEVANGASEFVPTPGATRELMAHHYRVPRTLLVRFEDDSIDETGDAEAAMRVAQERIRATDGDDADGDENPPRSDSNVRVVNLPGDHVRPLRPEPPAVAADVAASFVDAGDAVSSIADAFGIMEDASDAVANPLGFLRAGFEQAKAEVGRRVGANGNGDQKGEVGEGRTDAWVEADALAGEIAAWMCLGGCDGAETESAVAGGGVADTPEARAAEAQAWIDAWRAAPTRHRKDYHHRSVDDDTAAAQPGTFSRTVPTTTMIYDVNSTLFRSFLRVSAAHGTGKEGKARAGPGEKKSDNKPVMNDM</sequence>
<dbReference type="FunCoup" id="C1EIZ1">
    <property type="interactions" value="88"/>
</dbReference>
<protein>
    <submittedName>
        <fullName evidence="2">Uncharacterized protein</fullName>
    </submittedName>
</protein>
<dbReference type="KEGG" id="mis:MICPUN_64751"/>
<evidence type="ECO:0000256" key="1">
    <source>
        <dbReference type="SAM" id="MobiDB-lite"/>
    </source>
</evidence>
<feature type="region of interest" description="Disordered" evidence="1">
    <location>
        <begin position="573"/>
        <end position="598"/>
    </location>
</feature>
<dbReference type="PANTHER" id="PTHR34127:SF1">
    <property type="entry name" value="OS04G0405600 PROTEIN"/>
    <property type="match status" value="1"/>
</dbReference>
<keyword evidence="3" id="KW-1185">Reference proteome</keyword>
<feature type="region of interest" description="Disordered" evidence="1">
    <location>
        <begin position="351"/>
        <end position="373"/>
    </location>
</feature>
<dbReference type="InterPro" id="IPR010765">
    <property type="entry name" value="DUF1350"/>
</dbReference>
<gene>
    <name evidence="2" type="ORF">MICPUN_64751</name>
</gene>
<dbReference type="ESTHER" id="micsr-c1eiz1">
    <property type="family name" value="Duf_1350"/>
</dbReference>
<feature type="compositionally biased region" description="Basic and acidic residues" evidence="1">
    <location>
        <begin position="574"/>
        <end position="591"/>
    </location>
</feature>
<reference evidence="2 3" key="1">
    <citation type="journal article" date="2009" name="Science">
        <title>Green evolution and dynamic adaptations revealed by genomes of the marine picoeukaryotes Micromonas.</title>
        <authorList>
            <person name="Worden A.Z."/>
            <person name="Lee J.H."/>
            <person name="Mock T."/>
            <person name="Rouze P."/>
            <person name="Simmons M.P."/>
            <person name="Aerts A.L."/>
            <person name="Allen A.E."/>
            <person name="Cuvelier M.L."/>
            <person name="Derelle E."/>
            <person name="Everett M.V."/>
            <person name="Foulon E."/>
            <person name="Grimwood J."/>
            <person name="Gundlach H."/>
            <person name="Henrissat B."/>
            <person name="Napoli C."/>
            <person name="McDonald S.M."/>
            <person name="Parker M.S."/>
            <person name="Rombauts S."/>
            <person name="Salamov A."/>
            <person name="Von Dassow P."/>
            <person name="Badger J.H."/>
            <person name="Coutinho P.M."/>
            <person name="Demir E."/>
            <person name="Dubchak I."/>
            <person name="Gentemann C."/>
            <person name="Eikrem W."/>
            <person name="Gready J.E."/>
            <person name="John U."/>
            <person name="Lanier W."/>
            <person name="Lindquist E.A."/>
            <person name="Lucas S."/>
            <person name="Mayer K.F."/>
            <person name="Moreau H."/>
            <person name="Not F."/>
            <person name="Otillar R."/>
            <person name="Panaud O."/>
            <person name="Pangilinan J."/>
            <person name="Paulsen I."/>
            <person name="Piegu B."/>
            <person name="Poliakov A."/>
            <person name="Robbens S."/>
            <person name="Schmutz J."/>
            <person name="Toulza E."/>
            <person name="Wyss T."/>
            <person name="Zelensky A."/>
            <person name="Zhou K."/>
            <person name="Armbrust E.V."/>
            <person name="Bhattacharya D."/>
            <person name="Goodenough U.W."/>
            <person name="Van de Peer Y."/>
            <person name="Grigoriev I.V."/>
        </authorList>
    </citation>
    <scope>NUCLEOTIDE SEQUENCE [LARGE SCALE GENOMIC DNA]</scope>
    <source>
        <strain evidence="3">RCC299 / NOUM17</strain>
    </source>
</reference>
<organism evidence="2 3">
    <name type="scientific">Micromonas commoda (strain RCC299 / NOUM17 / CCMP2709)</name>
    <name type="common">Picoplanktonic green alga</name>
    <dbReference type="NCBI Taxonomy" id="296587"/>
    <lineage>
        <taxon>Eukaryota</taxon>
        <taxon>Viridiplantae</taxon>
        <taxon>Chlorophyta</taxon>
        <taxon>Mamiellophyceae</taxon>
        <taxon>Mamiellales</taxon>
        <taxon>Mamiellaceae</taxon>
        <taxon>Micromonas</taxon>
    </lineage>
</organism>
<dbReference type="OMA" id="GQRNDWR"/>
<dbReference type="InterPro" id="IPR029058">
    <property type="entry name" value="AB_hydrolase_fold"/>
</dbReference>
<proteinExistence type="predicted"/>
<dbReference type="Proteomes" id="UP000002009">
    <property type="component" value="Chromosome 16"/>
</dbReference>
<dbReference type="AlphaFoldDB" id="C1EIZ1"/>
<dbReference type="PANTHER" id="PTHR34127">
    <property type="entry name" value="OS04G0405600 PROTEIN"/>
    <property type="match status" value="1"/>
</dbReference>
<dbReference type="Pfam" id="PF08186">
    <property type="entry name" value="Wound_ind"/>
    <property type="match status" value="1"/>
</dbReference>
<dbReference type="EMBL" id="CP001334">
    <property type="protein sequence ID" value="ACO68099.1"/>
    <property type="molecule type" value="Genomic_DNA"/>
</dbReference>
<dbReference type="InParanoid" id="C1EIZ1"/>
<dbReference type="GeneID" id="8249773"/>
<dbReference type="OrthoDB" id="4892at2759"/>
<evidence type="ECO:0000313" key="3">
    <source>
        <dbReference type="Proteomes" id="UP000002009"/>
    </source>
</evidence>
<dbReference type="SUPFAM" id="SSF53474">
    <property type="entry name" value="alpha/beta-Hydrolases"/>
    <property type="match status" value="1"/>
</dbReference>
<dbReference type="InterPro" id="IPR012643">
    <property type="entry name" value="Wound_ind"/>
</dbReference>
<dbReference type="RefSeq" id="XP_002506841.1">
    <property type="nucleotide sequence ID" value="XM_002506795.1"/>
</dbReference>
<evidence type="ECO:0000313" key="2">
    <source>
        <dbReference type="EMBL" id="ACO68099.1"/>
    </source>
</evidence>
<dbReference type="Pfam" id="PF07082">
    <property type="entry name" value="DUF1350"/>
    <property type="match status" value="2"/>
</dbReference>
<dbReference type="eggNOG" id="ENOG502QSXN">
    <property type="taxonomic scope" value="Eukaryota"/>
</dbReference>